<dbReference type="Gramene" id="Solyc03g118995.1.1">
    <property type="protein sequence ID" value="Solyc03g118995.1.1"/>
    <property type="gene ID" value="Solyc03g118995.1"/>
</dbReference>
<feature type="domain" description="Tr-type G" evidence="3">
    <location>
        <begin position="1"/>
        <end position="69"/>
    </location>
</feature>
<dbReference type="Pfam" id="PF00009">
    <property type="entry name" value="GTP_EFTU"/>
    <property type="match status" value="1"/>
</dbReference>
<evidence type="ECO:0000259" key="3">
    <source>
        <dbReference type="Pfam" id="PF00009"/>
    </source>
</evidence>
<evidence type="ECO:0000313" key="5">
    <source>
        <dbReference type="Proteomes" id="UP000004994"/>
    </source>
</evidence>
<dbReference type="InterPro" id="IPR050100">
    <property type="entry name" value="TRAFAC_GTPase_members"/>
</dbReference>
<proteinExistence type="predicted"/>
<dbReference type="Proteomes" id="UP000004994">
    <property type="component" value="Chromosome 3"/>
</dbReference>
<evidence type="ECO:0000313" key="4">
    <source>
        <dbReference type="EnsemblPlants" id="Solyc03g118995.1.1"/>
    </source>
</evidence>
<dbReference type="InParanoid" id="A0A3Q7FUR4"/>
<dbReference type="InterPro" id="IPR027417">
    <property type="entry name" value="P-loop_NTPase"/>
</dbReference>
<evidence type="ECO:0000256" key="2">
    <source>
        <dbReference type="ARBA" id="ARBA00023134"/>
    </source>
</evidence>
<dbReference type="STRING" id="4081.A0A3Q7FUR4"/>
<dbReference type="SUPFAM" id="SSF52540">
    <property type="entry name" value="P-loop containing nucleoside triphosphate hydrolases"/>
    <property type="match status" value="1"/>
</dbReference>
<name>A0A3Q7FUR4_SOLLC</name>
<dbReference type="InterPro" id="IPR000795">
    <property type="entry name" value="T_Tr_GTP-bd_dom"/>
</dbReference>
<keyword evidence="5" id="KW-1185">Reference proteome</keyword>
<evidence type="ECO:0000256" key="1">
    <source>
        <dbReference type="ARBA" id="ARBA00022741"/>
    </source>
</evidence>
<keyword evidence="2" id="KW-0342">GTP-binding</keyword>
<reference evidence="4" key="2">
    <citation type="submission" date="2019-01" db="UniProtKB">
        <authorList>
            <consortium name="EnsemblPlants"/>
        </authorList>
    </citation>
    <scope>IDENTIFICATION</scope>
    <source>
        <strain evidence="4">cv. Heinz 1706</strain>
    </source>
</reference>
<dbReference type="GO" id="GO:0003924">
    <property type="term" value="F:GTPase activity"/>
    <property type="evidence" value="ECO:0007669"/>
    <property type="project" value="InterPro"/>
</dbReference>
<protein>
    <recommendedName>
        <fullName evidence="3">Tr-type G domain-containing protein</fullName>
    </recommendedName>
</protein>
<dbReference type="PANTHER" id="PTHR23115">
    <property type="entry name" value="TRANSLATION FACTOR"/>
    <property type="match status" value="1"/>
</dbReference>
<keyword evidence="1" id="KW-0547">Nucleotide-binding</keyword>
<sequence>MISGTSQANIGVLVISARKNELETGYERGGQTREDVQLATTLGVSKLLLVVNKMDDPTVVWSKERYEEIQ</sequence>
<dbReference type="EnsemblPlants" id="Solyc03g118995.1.1">
    <property type="protein sequence ID" value="Solyc03g118995.1.1"/>
    <property type="gene ID" value="Solyc03g118995.1"/>
</dbReference>
<reference evidence="4" key="1">
    <citation type="journal article" date="2012" name="Nature">
        <title>The tomato genome sequence provides insights into fleshy fruit evolution.</title>
        <authorList>
            <consortium name="Tomato Genome Consortium"/>
        </authorList>
    </citation>
    <scope>NUCLEOTIDE SEQUENCE [LARGE SCALE GENOMIC DNA]</scope>
    <source>
        <strain evidence="4">cv. Heinz 1706</strain>
    </source>
</reference>
<dbReference type="Gene3D" id="3.40.50.300">
    <property type="entry name" value="P-loop containing nucleotide triphosphate hydrolases"/>
    <property type="match status" value="1"/>
</dbReference>
<organism evidence="4">
    <name type="scientific">Solanum lycopersicum</name>
    <name type="common">Tomato</name>
    <name type="synonym">Lycopersicon esculentum</name>
    <dbReference type="NCBI Taxonomy" id="4081"/>
    <lineage>
        <taxon>Eukaryota</taxon>
        <taxon>Viridiplantae</taxon>
        <taxon>Streptophyta</taxon>
        <taxon>Embryophyta</taxon>
        <taxon>Tracheophyta</taxon>
        <taxon>Spermatophyta</taxon>
        <taxon>Magnoliopsida</taxon>
        <taxon>eudicotyledons</taxon>
        <taxon>Gunneridae</taxon>
        <taxon>Pentapetalae</taxon>
        <taxon>asterids</taxon>
        <taxon>lamiids</taxon>
        <taxon>Solanales</taxon>
        <taxon>Solanaceae</taxon>
        <taxon>Solanoideae</taxon>
        <taxon>Solaneae</taxon>
        <taxon>Solanum</taxon>
        <taxon>Solanum subgen. Lycopersicon</taxon>
    </lineage>
</organism>
<dbReference type="GO" id="GO:0005525">
    <property type="term" value="F:GTP binding"/>
    <property type="evidence" value="ECO:0007669"/>
    <property type="project" value="UniProtKB-KW"/>
</dbReference>
<accession>A0A3Q7FUR4</accession>
<dbReference type="AlphaFoldDB" id="A0A3Q7FUR4"/>
<dbReference type="PaxDb" id="4081-Solyc03g118990.1.1"/>